<dbReference type="InterPro" id="IPR052997">
    <property type="entry name" value="RRT15-like"/>
</dbReference>
<dbReference type="PANTHER" id="PTHR33047:SF8">
    <property type="entry name" value="REGULATOR OF RDNA TRANSCRIPTION PROTEIN 15"/>
    <property type="match status" value="1"/>
</dbReference>
<feature type="region of interest" description="Disordered" evidence="2">
    <location>
        <begin position="987"/>
        <end position="1007"/>
    </location>
</feature>
<comment type="caution">
    <text evidence="3">The sequence shown here is derived from an EMBL/GenBank/DDBJ whole genome shotgun (WGS) entry which is preliminary data.</text>
</comment>
<proteinExistence type="predicted"/>
<dbReference type="InterPro" id="IPR036397">
    <property type="entry name" value="RNaseH_sf"/>
</dbReference>
<protein>
    <submittedName>
        <fullName evidence="3">Uncharacterized protein</fullName>
    </submittedName>
</protein>
<keyword evidence="4" id="KW-1185">Reference proteome</keyword>
<dbReference type="PANTHER" id="PTHR33047">
    <property type="entry name" value="PROTEIN TAR1"/>
    <property type="match status" value="1"/>
</dbReference>
<dbReference type="Gene3D" id="3.30.420.10">
    <property type="entry name" value="Ribonuclease H-like superfamily/Ribonuclease H"/>
    <property type="match status" value="1"/>
</dbReference>
<reference evidence="3 4" key="1">
    <citation type="submission" date="2023-02" db="EMBL/GenBank/DDBJ databases">
        <title>LHISI_Scaffold_Assembly.</title>
        <authorList>
            <person name="Stuart O.P."/>
            <person name="Cleave R."/>
            <person name="Magrath M.J.L."/>
            <person name="Mikheyev A.S."/>
        </authorList>
    </citation>
    <scope>NUCLEOTIDE SEQUENCE [LARGE SCALE GENOMIC DNA]</scope>
    <source>
        <strain evidence="3">Daus_M_001</strain>
        <tissue evidence="3">Leg muscle</tissue>
    </source>
</reference>
<accession>A0ABQ9IA79</accession>
<evidence type="ECO:0000256" key="2">
    <source>
        <dbReference type="SAM" id="MobiDB-lite"/>
    </source>
</evidence>
<dbReference type="EMBL" id="JARBHB010000002">
    <property type="protein sequence ID" value="KAJ8893567.1"/>
    <property type="molecule type" value="Genomic_DNA"/>
</dbReference>
<dbReference type="Proteomes" id="UP001159363">
    <property type="component" value="Chromosome 2"/>
</dbReference>
<evidence type="ECO:0000313" key="3">
    <source>
        <dbReference type="EMBL" id="KAJ8893567.1"/>
    </source>
</evidence>
<gene>
    <name evidence="3" type="ORF">PR048_006167</name>
</gene>
<name>A0ABQ9IA79_9NEOP</name>
<organism evidence="3 4">
    <name type="scientific">Dryococelus australis</name>
    <dbReference type="NCBI Taxonomy" id="614101"/>
    <lineage>
        <taxon>Eukaryota</taxon>
        <taxon>Metazoa</taxon>
        <taxon>Ecdysozoa</taxon>
        <taxon>Arthropoda</taxon>
        <taxon>Hexapoda</taxon>
        <taxon>Insecta</taxon>
        <taxon>Pterygota</taxon>
        <taxon>Neoptera</taxon>
        <taxon>Polyneoptera</taxon>
        <taxon>Phasmatodea</taxon>
        <taxon>Verophasmatodea</taxon>
        <taxon>Anareolatae</taxon>
        <taxon>Phasmatidae</taxon>
        <taxon>Eurycanthinae</taxon>
        <taxon>Dryococelus</taxon>
    </lineage>
</organism>
<feature type="coiled-coil region" evidence="1">
    <location>
        <begin position="12"/>
        <end position="46"/>
    </location>
</feature>
<evidence type="ECO:0000313" key="4">
    <source>
        <dbReference type="Proteomes" id="UP001159363"/>
    </source>
</evidence>
<evidence type="ECO:0000256" key="1">
    <source>
        <dbReference type="SAM" id="Coils"/>
    </source>
</evidence>
<keyword evidence="1" id="KW-0175">Coiled coil</keyword>
<sequence length="1007" mass="113736">MQQELATVNKEVMLTREEVARSASDIRELENRVKTLAIRTESQSERKHHEEVGKLTTHVSQVEERIENSSQIVDSLPNLQLVRSPHRQTRLVTEEVNTPSADSSLPANAINNASTTQITNQVLALLHHPAKLWMEKLPTFEAKSGENHVEYLLKLEEYSKFRSSFLKQFWNKKIQGNLQAKLHAERFYPGKGKTLEEHMSEVYDKSRHLTPPVSDEEFAAMILHQLPYKYRTHWSGRLYQDLASFREGLLEFDRIERLQRSQFIRDGDKNNQADKPPPSTLIVKPKGLCYRMDRHILRTRVHTTMVPASITSTLSESMIVLILWAMVRNVQFLNFLLIVFWIIASVLQHTNVVQHQFSTACSTCRLQYAYSLWIHVGRGFVHDKDPVVPDDGTCKADKLSLSCAEVAAPRFHPKRSIDSAFAVPTDTECRDQDSFCRFAPREVSVLAELAVGHLRNHLTDVPPQSNSPPSSVLGSDHVGGICNPSTFHKASNVRGEEGCYWLIAYVRRVPIGNDGFDLFRLGVRSRDHVTRLFGQLKKFVKDEYATPTRTYWLQLRTCSSSDGNISSRKAFDPASKMGIHSPPPGGEKWPTFRGAQLPRVTSLTETTTFKEVTVVERLARSPPTKANRVQSQVGSPEFLKWESCRTMPLVDGFSRGSPIFPASLFWGHSIYTSITLIGSQDLAVKSRSNHSQLLIWAGVCNLTSLITYLKVNMGGSSVVVRLLTSHQGKPGSIPCGVTWVFVCGKRVGRCRCSAVRGVVQCVEKHLHCSNTLSRLVLLTPLARPPGKVGLVDSEVIRDGAFAWSDFGKPWKTEIRMAGPDPREYESSELPLRHLARYLDDNAKCHVSRAIMQWYSDNNLPRLDWPIEHLWDELDCRVRARQERPKSIPQLMELLQEEWRRILVDVLQKLVESMPDRVAAVIAARACLSYSSLRRCSQSQIFLPLVTSLATRLARPLSITKTLATHQHVNRRPGSPSHYLYSAGLGLQSSTHPESSCHITATKPLENS</sequence>